<evidence type="ECO:0000256" key="1">
    <source>
        <dbReference type="SAM" id="Coils"/>
    </source>
</evidence>
<comment type="caution">
    <text evidence="2">The sequence shown here is derived from an EMBL/GenBank/DDBJ whole genome shotgun (WGS) entry which is preliminary data.</text>
</comment>
<dbReference type="OMA" id="NENCIQQ"/>
<protein>
    <submittedName>
        <fullName evidence="2">Uncharacterized protein</fullName>
    </submittedName>
</protein>
<evidence type="ECO:0000313" key="3">
    <source>
        <dbReference type="Proteomes" id="UP000683925"/>
    </source>
</evidence>
<dbReference type="EMBL" id="CAJJDP010000052">
    <property type="protein sequence ID" value="CAD8168559.1"/>
    <property type="molecule type" value="Genomic_DNA"/>
</dbReference>
<dbReference type="AlphaFoldDB" id="A0A8S1UYF1"/>
<keyword evidence="3" id="KW-1185">Reference proteome</keyword>
<reference evidence="2" key="1">
    <citation type="submission" date="2021-01" db="EMBL/GenBank/DDBJ databases">
        <authorList>
            <consortium name="Genoscope - CEA"/>
            <person name="William W."/>
        </authorList>
    </citation>
    <scope>NUCLEOTIDE SEQUENCE</scope>
</reference>
<evidence type="ECO:0000313" key="2">
    <source>
        <dbReference type="EMBL" id="CAD8168559.1"/>
    </source>
</evidence>
<proteinExistence type="predicted"/>
<dbReference type="Proteomes" id="UP000683925">
    <property type="component" value="Unassembled WGS sequence"/>
</dbReference>
<accession>A0A8S1UYF1</accession>
<keyword evidence="1" id="KW-0175">Coiled coil</keyword>
<feature type="coiled-coil region" evidence="1">
    <location>
        <begin position="176"/>
        <end position="410"/>
    </location>
</feature>
<gene>
    <name evidence="2" type="ORF">POCTA_138.1.T0520053</name>
</gene>
<name>A0A8S1UYF1_PAROT</name>
<organism evidence="2 3">
    <name type="scientific">Paramecium octaurelia</name>
    <dbReference type="NCBI Taxonomy" id="43137"/>
    <lineage>
        <taxon>Eukaryota</taxon>
        <taxon>Sar</taxon>
        <taxon>Alveolata</taxon>
        <taxon>Ciliophora</taxon>
        <taxon>Intramacronucleata</taxon>
        <taxon>Oligohymenophorea</taxon>
        <taxon>Peniculida</taxon>
        <taxon>Parameciidae</taxon>
        <taxon>Paramecium</taxon>
    </lineage>
</organism>
<dbReference type="OrthoDB" id="321783at2759"/>
<sequence>MSTNIVYSSLSCNTPYRNKETHQQILQRKSQHQYKFKTSSEFDSEHNKLQFSTPNNQDGLKNIMFGNDIYKKPFKPFDFQAKANILFHQLKRQSANEIQAQQQPLSENRVQTGGARTHRIRPLQNLKLHNQEKTPGEEEVKVDEIQDSQIDVQNQLSQLGNSVILANQIMQKDDDIKQLNEIIKIQEVQRDELKEQIEEQKKHIKILNENVQKEKAVALNQIGVLNQNNQKQETQLKDQKLQIEKQNYNLQQLNENISLANQEITDKNDEIEKLKQELESKNNNLQITNEEIEQAKASLFQQNQENEELKEELRKLNYEKDNQNQIIQELQSQNEIQSYINLEKDQIIIDLKKELEKIQINFQQQNQQIQELTQNYNQLVQNYDISKQKIAQQDKEFKTQQNKLIEIEMELDILKFLDTNITLDVKSYSTNLSSKFQMQLKDSIFDLYILALQQGIHKGSPQDCCLLVPSKNLRFALSEWNKKLQEIFIPNDYNNKTIQVEFSYSR</sequence>